<evidence type="ECO:0000313" key="3">
    <source>
        <dbReference type="Proteomes" id="UP000061660"/>
    </source>
</evidence>
<protein>
    <submittedName>
        <fullName evidence="2">Uncharacterized protein</fullName>
    </submittedName>
</protein>
<dbReference type="STRING" id="162209.IJ22_04910"/>
<dbReference type="AlphaFoldDB" id="A0A0U2MU46"/>
<keyword evidence="3" id="KW-1185">Reference proteome</keyword>
<feature type="region of interest" description="Disordered" evidence="1">
    <location>
        <begin position="29"/>
        <end position="48"/>
    </location>
</feature>
<dbReference type="KEGG" id="pnp:IJ22_04910"/>
<accession>A0A0U2MU46</accession>
<dbReference type="Proteomes" id="UP000061660">
    <property type="component" value="Chromosome"/>
</dbReference>
<reference evidence="2 3" key="2">
    <citation type="journal article" date="2016" name="Genome Announc.">
        <title>Complete Genome Sequences of Two Interactive Moderate Thermophiles, Paenibacillus napthalenovorans 32O-Y and Paenibacillus sp. 32O-W.</title>
        <authorList>
            <person name="Butler R.R.III."/>
            <person name="Wang J."/>
            <person name="Stark B.C."/>
            <person name="Pombert J.F."/>
        </authorList>
    </citation>
    <scope>NUCLEOTIDE SEQUENCE [LARGE SCALE GENOMIC DNA]</scope>
    <source>
        <strain evidence="2 3">32O-Y</strain>
    </source>
</reference>
<organism evidence="2 3">
    <name type="scientific">Paenibacillus naphthalenovorans</name>
    <dbReference type="NCBI Taxonomy" id="162209"/>
    <lineage>
        <taxon>Bacteria</taxon>
        <taxon>Bacillati</taxon>
        <taxon>Bacillota</taxon>
        <taxon>Bacilli</taxon>
        <taxon>Bacillales</taxon>
        <taxon>Paenibacillaceae</taxon>
        <taxon>Paenibacillus</taxon>
    </lineage>
</organism>
<sequence>MSKNTLFDFCIEQGVLRCNHDHTIEETPGMGCPLSQNHPKGGRVSPQARQMDFQPNRPLDRHSVFSYAVFLGRFWCNDHLFGVWFLDYALIEYLRPVGNFESVDFIE</sequence>
<dbReference type="EMBL" id="CP013652">
    <property type="protein sequence ID" value="ALS20879.1"/>
    <property type="molecule type" value="Genomic_DNA"/>
</dbReference>
<evidence type="ECO:0000313" key="2">
    <source>
        <dbReference type="EMBL" id="ALS20879.1"/>
    </source>
</evidence>
<reference evidence="3" key="1">
    <citation type="submission" date="2015-12" db="EMBL/GenBank/DDBJ databases">
        <title>Complete genome sequences of two moderately thermophilic Paenibacillus species.</title>
        <authorList>
            <person name="Butler R.III."/>
            <person name="Wang J."/>
            <person name="Stark B.C."/>
            <person name="Pombert J.-F."/>
        </authorList>
    </citation>
    <scope>NUCLEOTIDE SEQUENCE [LARGE SCALE GENOMIC DNA]</scope>
    <source>
        <strain evidence="3">32O-Y</strain>
    </source>
</reference>
<gene>
    <name evidence="2" type="ORF">IJ22_04910</name>
</gene>
<name>A0A0U2MU46_9BACL</name>
<proteinExistence type="predicted"/>
<evidence type="ECO:0000256" key="1">
    <source>
        <dbReference type="SAM" id="MobiDB-lite"/>
    </source>
</evidence>